<evidence type="ECO:0000313" key="2">
    <source>
        <dbReference type="EMBL" id="SCC71793.1"/>
    </source>
</evidence>
<keyword evidence="1" id="KW-0472">Membrane</keyword>
<evidence type="ECO:0000256" key="1">
    <source>
        <dbReference type="SAM" id="Phobius"/>
    </source>
</evidence>
<evidence type="ECO:0000313" key="3">
    <source>
        <dbReference type="Proteomes" id="UP000243661"/>
    </source>
</evidence>
<dbReference type="Proteomes" id="UP000243661">
    <property type="component" value="Unassembled WGS sequence"/>
</dbReference>
<dbReference type="EMBL" id="FMBK01000006">
    <property type="protein sequence ID" value="SCC71793.1"/>
    <property type="molecule type" value="Genomic_DNA"/>
</dbReference>
<proteinExistence type="predicted"/>
<accession>A0A1C4GVE2</accession>
<protein>
    <recommendedName>
        <fullName evidence="4">Preprotein translocase subunit SecA</fullName>
    </recommendedName>
</protein>
<organism evidence="2 3">
    <name type="scientific">Acinetobacter albensis</name>
    <dbReference type="NCBI Taxonomy" id="1673609"/>
    <lineage>
        <taxon>Bacteria</taxon>
        <taxon>Pseudomonadati</taxon>
        <taxon>Pseudomonadota</taxon>
        <taxon>Gammaproteobacteria</taxon>
        <taxon>Moraxellales</taxon>
        <taxon>Moraxellaceae</taxon>
        <taxon>Acinetobacter</taxon>
    </lineage>
</organism>
<dbReference type="RefSeq" id="WP_425304201.1">
    <property type="nucleotide sequence ID" value="NZ_FMBK01000006.1"/>
</dbReference>
<keyword evidence="1" id="KW-1133">Transmembrane helix</keyword>
<gene>
    <name evidence="2" type="ORF">GA0116959_10613</name>
</gene>
<reference evidence="2 3" key="1">
    <citation type="submission" date="2016-08" db="EMBL/GenBank/DDBJ databases">
        <authorList>
            <person name="Seilhamer J.J."/>
        </authorList>
    </citation>
    <scope>NUCLEOTIDE SEQUENCE [LARGE SCALE GENOMIC DNA]</scope>
    <source>
        <strain evidence="2 3">ANC 4874</strain>
    </source>
</reference>
<name>A0A1C4GVE2_9GAMM</name>
<feature type="transmembrane region" description="Helical" evidence="1">
    <location>
        <begin position="83"/>
        <end position="103"/>
    </location>
</feature>
<evidence type="ECO:0008006" key="4">
    <source>
        <dbReference type="Google" id="ProtNLM"/>
    </source>
</evidence>
<dbReference type="AlphaFoldDB" id="A0A1C4GVE2"/>
<feature type="transmembrane region" description="Helical" evidence="1">
    <location>
        <begin position="109"/>
        <end position="127"/>
    </location>
</feature>
<sequence>MMQNTMKTKSKYHHLDPQSLSFKLFLIYDIFMVFIITFNLFCLGANLFLMSNIGAWFFQSIQLLDVLNFYRTHLHPWVVTTEAWFIIFLIAELIIRWGIAIVQRHHQRWFFFPFIHWYEVLAIIPHLRFLRLFRAGIIAYRLHEMGYKVVPTSLQRKGQFYYSVVMEELSDRIVINVLDGIKNELETSSSHKIIIHDLVEHHRTLFATALADILQDTLSTELQAQRHLIAQNVGSIVNQAIEDTPELTQLLRLIPLVGSRIEQQIQSIGQRLGENITQGLIDPFTPNTPQNKNNLNGGQNIYQHIAHKISTLELEDNPHLEKLVESAVFESLAAIRKQVQVKQWLIQMQQQNQVKE</sequence>
<keyword evidence="1" id="KW-0812">Transmembrane</keyword>